<evidence type="ECO:0000256" key="2">
    <source>
        <dbReference type="ARBA" id="ARBA00022618"/>
    </source>
</evidence>
<dbReference type="PANTHER" id="PTHR34108:SF1">
    <property type="entry name" value="SEPTUM SITE-DETERMINING PROTEIN MINC"/>
    <property type="match status" value="1"/>
</dbReference>
<evidence type="ECO:0000256" key="5">
    <source>
        <dbReference type="ARBA" id="ARBA00025606"/>
    </source>
</evidence>
<keyword evidence="11" id="KW-1185">Reference proteome</keyword>
<dbReference type="GO" id="GO:1901891">
    <property type="term" value="P:regulation of cell septum assembly"/>
    <property type="evidence" value="ECO:0007669"/>
    <property type="project" value="InterPro"/>
</dbReference>
<dbReference type="Pfam" id="PF03775">
    <property type="entry name" value="MinC_C"/>
    <property type="match status" value="1"/>
</dbReference>
<feature type="domain" description="Septum formation inhibitor MinC N-terminal" evidence="9">
    <location>
        <begin position="6"/>
        <end position="75"/>
    </location>
</feature>
<name>A0A2L2XCZ2_9FIRM</name>
<comment type="similarity">
    <text evidence="1 7">Belongs to the MinC family.</text>
</comment>
<dbReference type="GO" id="GO:0000902">
    <property type="term" value="P:cell morphogenesis"/>
    <property type="evidence" value="ECO:0007669"/>
    <property type="project" value="InterPro"/>
</dbReference>
<dbReference type="HAMAP" id="MF_00267">
    <property type="entry name" value="MinC"/>
    <property type="match status" value="1"/>
</dbReference>
<dbReference type="AlphaFoldDB" id="A0A2L2XCZ2"/>
<dbReference type="EMBL" id="BFAV01000126">
    <property type="protein sequence ID" value="GBF34095.1"/>
    <property type="molecule type" value="Genomic_DNA"/>
</dbReference>
<organism evidence="10 11">
    <name type="scientific">Desulfocucumis palustris</name>
    <dbReference type="NCBI Taxonomy" id="1898651"/>
    <lineage>
        <taxon>Bacteria</taxon>
        <taxon>Bacillati</taxon>
        <taxon>Bacillota</taxon>
        <taxon>Clostridia</taxon>
        <taxon>Eubacteriales</taxon>
        <taxon>Desulfocucumaceae</taxon>
        <taxon>Desulfocucumis</taxon>
    </lineage>
</organism>
<accession>A0A2L2XCZ2</accession>
<dbReference type="Gene3D" id="2.160.20.70">
    <property type="match status" value="1"/>
</dbReference>
<dbReference type="InterPro" id="IPR007874">
    <property type="entry name" value="MinC_N"/>
</dbReference>
<evidence type="ECO:0000256" key="7">
    <source>
        <dbReference type="HAMAP-Rule" id="MF_00267"/>
    </source>
</evidence>
<dbReference type="GO" id="GO:0051302">
    <property type="term" value="P:regulation of cell division"/>
    <property type="evidence" value="ECO:0007669"/>
    <property type="project" value="InterPro"/>
</dbReference>
<dbReference type="Gene3D" id="3.30.160.540">
    <property type="match status" value="1"/>
</dbReference>
<dbReference type="GO" id="GO:0000917">
    <property type="term" value="P:division septum assembly"/>
    <property type="evidence" value="ECO:0007669"/>
    <property type="project" value="UniProtKB-KW"/>
</dbReference>
<comment type="subunit">
    <text evidence="6 7">Interacts with MinD and FtsZ.</text>
</comment>
<dbReference type="InterPro" id="IPR005526">
    <property type="entry name" value="Septum_form_inhib_MinC_C"/>
</dbReference>
<dbReference type="RefSeq" id="WP_104372388.1">
    <property type="nucleotide sequence ID" value="NZ_BFAV01000126.1"/>
</dbReference>
<dbReference type="InterPro" id="IPR036145">
    <property type="entry name" value="MinC_C_sf"/>
</dbReference>
<evidence type="ECO:0000259" key="8">
    <source>
        <dbReference type="Pfam" id="PF03775"/>
    </source>
</evidence>
<sequence>MSGEAVSIKGTREGLVILIDTSMEYEEIKKNLLTKMESSKGFFKGAKFAVYEHQSAAAGNYMELEDICRRYGLVPSPDICWPPAVKNKFVSKTSEPPRNSGEAPVVLPLRRRVNLPSEIPGEKALLVNRTLRSGQKVTSSESIVILGDVHAGSEVIAGGSVLISGHCRGTVRAGMNGAPGAVILAMTFDPVVLGIGGISAHSSQFDKNIKGPLVACLHKDQITVEKHRC</sequence>
<keyword evidence="4 7" id="KW-0131">Cell cycle</keyword>
<dbReference type="SUPFAM" id="SSF63848">
    <property type="entry name" value="Cell-division inhibitor MinC, C-terminal domain"/>
    <property type="match status" value="1"/>
</dbReference>
<keyword evidence="3 7" id="KW-0717">Septation</keyword>
<dbReference type="OrthoDB" id="9790810at2"/>
<reference evidence="11" key="1">
    <citation type="submission" date="2018-02" db="EMBL/GenBank/DDBJ databases">
        <title>Genome sequence of Desulfocucumis palustris strain NAW-5.</title>
        <authorList>
            <person name="Watanabe M."/>
            <person name="Kojima H."/>
            <person name="Fukui M."/>
        </authorList>
    </citation>
    <scope>NUCLEOTIDE SEQUENCE [LARGE SCALE GENOMIC DNA]</scope>
    <source>
        <strain evidence="11">NAW-5</strain>
    </source>
</reference>
<proteinExistence type="inferred from homology"/>
<feature type="domain" description="Septum formation inhibitor MinC C-terminal" evidence="8">
    <location>
        <begin position="127"/>
        <end position="224"/>
    </location>
</feature>
<evidence type="ECO:0000256" key="4">
    <source>
        <dbReference type="ARBA" id="ARBA00023306"/>
    </source>
</evidence>
<dbReference type="InterPro" id="IPR013033">
    <property type="entry name" value="MinC"/>
</dbReference>
<comment type="function">
    <text evidence="5 7">Cell division inhibitor that blocks the formation of polar Z ring septums. Rapidly oscillates between the poles of the cell to destabilize FtsZ filaments that have formed before they mature into polar Z rings. Prevents FtsZ polymerization.</text>
</comment>
<evidence type="ECO:0000256" key="6">
    <source>
        <dbReference type="ARBA" id="ARBA00046874"/>
    </source>
</evidence>
<evidence type="ECO:0000313" key="11">
    <source>
        <dbReference type="Proteomes" id="UP000239549"/>
    </source>
</evidence>
<dbReference type="PANTHER" id="PTHR34108">
    <property type="entry name" value="SEPTUM SITE-DETERMINING PROTEIN MINC"/>
    <property type="match status" value="1"/>
</dbReference>
<evidence type="ECO:0000256" key="3">
    <source>
        <dbReference type="ARBA" id="ARBA00023210"/>
    </source>
</evidence>
<evidence type="ECO:0000259" key="9">
    <source>
        <dbReference type="Pfam" id="PF05209"/>
    </source>
</evidence>
<dbReference type="Proteomes" id="UP000239549">
    <property type="component" value="Unassembled WGS sequence"/>
</dbReference>
<gene>
    <name evidence="7" type="primary">minC</name>
    <name evidence="10" type="ORF">DCCM_3207</name>
</gene>
<comment type="caution">
    <text evidence="10">The sequence shown here is derived from an EMBL/GenBank/DDBJ whole genome shotgun (WGS) entry which is preliminary data.</text>
</comment>
<evidence type="ECO:0000313" key="10">
    <source>
        <dbReference type="EMBL" id="GBF34095.1"/>
    </source>
</evidence>
<protein>
    <recommendedName>
        <fullName evidence="7">Probable septum site-determining protein MinC</fullName>
    </recommendedName>
</protein>
<evidence type="ECO:0000256" key="1">
    <source>
        <dbReference type="ARBA" id="ARBA00006291"/>
    </source>
</evidence>
<dbReference type="InterPro" id="IPR016098">
    <property type="entry name" value="CAP/MinC_C"/>
</dbReference>
<dbReference type="Pfam" id="PF05209">
    <property type="entry name" value="MinC_N"/>
    <property type="match status" value="1"/>
</dbReference>
<keyword evidence="2 7" id="KW-0132">Cell division</keyword>